<dbReference type="GO" id="GO:0016491">
    <property type="term" value="F:oxidoreductase activity"/>
    <property type="evidence" value="ECO:0007669"/>
    <property type="project" value="UniProtKB-KW"/>
</dbReference>
<dbReference type="Gene3D" id="3.50.50.100">
    <property type="match status" value="1"/>
</dbReference>
<dbReference type="EMBL" id="LQYY01000060">
    <property type="protein sequence ID" value="KYD34101.1"/>
    <property type="molecule type" value="Genomic_DNA"/>
</dbReference>
<evidence type="ECO:0000313" key="2">
    <source>
        <dbReference type="Proteomes" id="UP000075517"/>
    </source>
</evidence>
<accession>A0A150NBM5</accession>
<keyword evidence="1" id="KW-0560">Oxidoreductase</keyword>
<dbReference type="PATRIC" id="fig|1422.17.peg.3044"/>
<dbReference type="EC" id="1.6.99.3" evidence="1"/>
<protein>
    <submittedName>
        <fullName evidence="1">NADH dehydrogenase</fullName>
        <ecNumber evidence="1">1.6.99.3</ecNumber>
    </submittedName>
</protein>
<sequence>MRFVSLCASKAAVQKNCCSFVTISLYFFMFWHWRLTKLDTSLPHSPSAQLAEAQAEQIVQVLQKRWNGEEPPSEFPPIKLKGILGSLGKKHGFGLVADRPLTGRVPRLLKSGILWMYKYHHGY</sequence>
<dbReference type="AlphaFoldDB" id="A0A150NBM5"/>
<organism evidence="1 2">
    <name type="scientific">Geobacillus stearothermophilus</name>
    <name type="common">Bacillus stearothermophilus</name>
    <dbReference type="NCBI Taxonomy" id="1422"/>
    <lineage>
        <taxon>Bacteria</taxon>
        <taxon>Bacillati</taxon>
        <taxon>Bacillota</taxon>
        <taxon>Bacilli</taxon>
        <taxon>Bacillales</taxon>
        <taxon>Anoxybacillaceae</taxon>
        <taxon>Geobacillus</taxon>
    </lineage>
</organism>
<dbReference type="Proteomes" id="UP000075517">
    <property type="component" value="Unassembled WGS sequence"/>
</dbReference>
<reference evidence="1 2" key="1">
    <citation type="submission" date="2016-01" db="EMBL/GenBank/DDBJ databases">
        <title>Draft Genome Sequences of Seven Thermophilic Sporeformers Isolated from Foods.</title>
        <authorList>
            <person name="Berendsen E.M."/>
            <person name="Wells-Bennik M.H."/>
            <person name="Krawcyk A.O."/>
            <person name="De Jong A."/>
            <person name="Holsappel S."/>
            <person name="Eijlander R.T."/>
            <person name="Kuipers O.P."/>
        </authorList>
    </citation>
    <scope>NUCLEOTIDE SEQUENCE [LARGE SCALE GENOMIC DNA]</scope>
    <source>
        <strain evidence="1 2">B4114</strain>
    </source>
</reference>
<name>A0A150NBM5_GEOSE</name>
<gene>
    <name evidence="1" type="ORF">B4114_2537</name>
</gene>
<proteinExistence type="predicted"/>
<comment type="caution">
    <text evidence="1">The sequence shown here is derived from an EMBL/GenBank/DDBJ whole genome shotgun (WGS) entry which is preliminary data.</text>
</comment>
<evidence type="ECO:0000313" key="1">
    <source>
        <dbReference type="EMBL" id="KYD34101.1"/>
    </source>
</evidence>